<dbReference type="RefSeq" id="XP_011636609.1">
    <property type="nucleotide sequence ID" value="XM_011638307.1"/>
</dbReference>
<organism evidence="2 3">
    <name type="scientific">Pogonomyrmex barbatus</name>
    <name type="common">red harvester ant</name>
    <dbReference type="NCBI Taxonomy" id="144034"/>
    <lineage>
        <taxon>Eukaryota</taxon>
        <taxon>Metazoa</taxon>
        <taxon>Ecdysozoa</taxon>
        <taxon>Arthropoda</taxon>
        <taxon>Hexapoda</taxon>
        <taxon>Insecta</taxon>
        <taxon>Pterygota</taxon>
        <taxon>Neoptera</taxon>
        <taxon>Endopterygota</taxon>
        <taxon>Hymenoptera</taxon>
        <taxon>Apocrita</taxon>
        <taxon>Aculeata</taxon>
        <taxon>Formicoidea</taxon>
        <taxon>Formicidae</taxon>
        <taxon>Myrmicinae</taxon>
        <taxon>Pogonomyrmex</taxon>
    </lineage>
</organism>
<feature type="region of interest" description="Disordered" evidence="1">
    <location>
        <begin position="1"/>
        <end position="24"/>
    </location>
</feature>
<accession>A0A6I9W572</accession>
<feature type="compositionally biased region" description="Polar residues" evidence="1">
    <location>
        <begin position="8"/>
        <end position="24"/>
    </location>
</feature>
<reference evidence="3" key="1">
    <citation type="submission" date="2025-08" db="UniProtKB">
        <authorList>
            <consortium name="RefSeq"/>
        </authorList>
    </citation>
    <scope>IDENTIFICATION</scope>
</reference>
<sequence>MIRKSGSAIITNGRSGVNTISHNGSRISVANRSQLEPSPHELPVKDTDHAIDVAHVELNMDKTLVSTQLCNTIADELTRTADNVVQLYKRLTIDNDGDPSRETIDRDTMLRGLESSVNETMRTLRLVVAGSENCDDRSSESVVTNEATMKFQELLAGQDQSKVVNMMQQYSELLLTMMQQRMGGTQ</sequence>
<dbReference type="Proteomes" id="UP000504615">
    <property type="component" value="Unplaced"/>
</dbReference>
<dbReference type="OrthoDB" id="6154712at2759"/>
<gene>
    <name evidence="3" type="primary">LOC105426894</name>
</gene>
<proteinExistence type="predicted"/>
<evidence type="ECO:0000256" key="1">
    <source>
        <dbReference type="SAM" id="MobiDB-lite"/>
    </source>
</evidence>
<protein>
    <submittedName>
        <fullName evidence="3">Uncharacterized protein LOC105426894 isoform X1</fullName>
    </submittedName>
</protein>
<name>A0A6I9W572_9HYME</name>
<dbReference type="AlphaFoldDB" id="A0A6I9W572"/>
<dbReference type="KEGG" id="pbar:105426894"/>
<dbReference type="GeneID" id="105426894"/>
<evidence type="ECO:0000313" key="3">
    <source>
        <dbReference type="RefSeq" id="XP_011636609.1"/>
    </source>
</evidence>
<evidence type="ECO:0000313" key="2">
    <source>
        <dbReference type="Proteomes" id="UP000504615"/>
    </source>
</evidence>
<keyword evidence="2" id="KW-1185">Reference proteome</keyword>